<keyword evidence="2" id="KW-0472">Membrane</keyword>
<feature type="domain" description="TonB-dependent transporter Oar-like beta-barrel" evidence="4">
    <location>
        <begin position="183"/>
        <end position="245"/>
    </location>
</feature>
<dbReference type="Gene3D" id="2.40.170.20">
    <property type="entry name" value="TonB-dependent receptor, beta-barrel domain"/>
    <property type="match status" value="1"/>
</dbReference>
<gene>
    <name evidence="5" type="ORF">ABR63_02585</name>
</gene>
<evidence type="ECO:0000313" key="6">
    <source>
        <dbReference type="Proteomes" id="UP000050874"/>
    </source>
</evidence>
<dbReference type="InterPro" id="IPR018247">
    <property type="entry name" value="EF_Hand_1_Ca_BS"/>
</dbReference>
<accession>A0A0R2PQ98</accession>
<keyword evidence="3" id="KW-0998">Cell outer membrane</keyword>
<dbReference type="SUPFAM" id="SSF56935">
    <property type="entry name" value="Porins"/>
    <property type="match status" value="1"/>
</dbReference>
<feature type="non-terminal residue" evidence="5">
    <location>
        <position position="1"/>
    </location>
</feature>
<dbReference type="InterPro" id="IPR036942">
    <property type="entry name" value="Beta-barrel_TonB_sf"/>
</dbReference>
<evidence type="ECO:0000259" key="4">
    <source>
        <dbReference type="Pfam" id="PF25183"/>
    </source>
</evidence>
<evidence type="ECO:0000256" key="3">
    <source>
        <dbReference type="ARBA" id="ARBA00023237"/>
    </source>
</evidence>
<dbReference type="AlphaFoldDB" id="A0A0R2PQ98"/>
<proteinExistence type="predicted"/>
<dbReference type="GO" id="GO:0009279">
    <property type="term" value="C:cell outer membrane"/>
    <property type="evidence" value="ECO:0007669"/>
    <property type="project" value="UniProtKB-SubCell"/>
</dbReference>
<evidence type="ECO:0000256" key="2">
    <source>
        <dbReference type="ARBA" id="ARBA00023136"/>
    </source>
</evidence>
<name>A0A0R2PQ98_9GAMM</name>
<dbReference type="Pfam" id="PF25183">
    <property type="entry name" value="OMP_b-brl_4"/>
    <property type="match status" value="1"/>
</dbReference>
<comment type="caution">
    <text evidence="5">The sequence shown here is derived from an EMBL/GenBank/DDBJ whole genome shotgun (WGS) entry which is preliminary data.</text>
</comment>
<dbReference type="PROSITE" id="PS00018">
    <property type="entry name" value="EF_HAND_1"/>
    <property type="match status" value="1"/>
</dbReference>
<protein>
    <recommendedName>
        <fullName evidence="4">TonB-dependent transporter Oar-like beta-barrel domain-containing protein</fullName>
    </recommendedName>
</protein>
<evidence type="ECO:0000313" key="5">
    <source>
        <dbReference type="EMBL" id="KRO40367.1"/>
    </source>
</evidence>
<dbReference type="InterPro" id="IPR057601">
    <property type="entry name" value="Oar-like_b-barrel"/>
</dbReference>
<dbReference type="Proteomes" id="UP000050874">
    <property type="component" value="Unassembled WGS sequence"/>
</dbReference>
<reference evidence="6" key="1">
    <citation type="submission" date="2015-10" db="EMBL/GenBank/DDBJ databases">
        <title>Metagenome-Assembled Genomes uncover a global brackish microbiome.</title>
        <authorList>
            <person name="Hugerth L.W."/>
            <person name="Larsson J."/>
            <person name="Alneberg J."/>
            <person name="Lindh M.V."/>
            <person name="Legrand C."/>
            <person name="Pinhassi J."/>
            <person name="Andersson A."/>
        </authorList>
    </citation>
    <scope>NUCLEOTIDE SEQUENCE [LARGE SCALE GENOMIC DNA]</scope>
</reference>
<organism evidence="5 6">
    <name type="scientific">SAR86 cluster bacterium BACL1 MAG-120920-bin57</name>
    <dbReference type="NCBI Taxonomy" id="1655571"/>
    <lineage>
        <taxon>Bacteria</taxon>
        <taxon>Pseudomonadati</taxon>
        <taxon>Pseudomonadota</taxon>
        <taxon>Gammaproteobacteria</taxon>
        <taxon>SAR86 cluster</taxon>
    </lineage>
</organism>
<dbReference type="EMBL" id="LIAV01000126">
    <property type="protein sequence ID" value="KRO40367.1"/>
    <property type="molecule type" value="Genomic_DNA"/>
</dbReference>
<comment type="subcellular location">
    <subcellularLocation>
        <location evidence="1">Cell outer membrane</location>
    </subcellularLocation>
</comment>
<evidence type="ECO:0000256" key="1">
    <source>
        <dbReference type="ARBA" id="ARBA00004442"/>
    </source>
</evidence>
<sequence length="945" mass="102649">DGSARIGFLSPSSKYVVKVTANGFVSSSSTNIRVVSGQTRALSFQLSTLSSSSNMEDIVVVSNRESLIDTTSAQQGLDITLDITESLPTGRSYQSYLQLAPSVKVSRYGNPSSKSGVNYSDAYGTVGNSTDNVYYIDGVNVTNVNSGTANSNLNSEIIQEQQVLTGGLSAEYEGGTGLVSKVITKSGGNEFSGSVNYYFQSDSLVGDNDHLPSNTFESYDTAVTLGGPIIKDKVWFFASVQQKENVVDVTDLLTNSVLRKSTSTADLGFVKITAQATDNDFLSYSFFNDPFDRDASSSATTLNNRDSASKQGGDNSNLTWTHGFDWNNAYLTVSQSSHEGESSALAAVKTTRNDVAYKTASEGTLVNRSKGGSGSDSTAVFSKDELAVTFEFSLASSFAGFDMDHDLKLGWLQTDNKRYTNSTYPGGENARYNSIGANDAGTTYAELTDGTVVWSGVTSVSSDDTSRIINLAPASFVTAYDADADGAVSAAELAVATFSSTAGNPHNDVNVYRIVMTESGAINLSSEGEAFFVQDTISINDWTFDVGFRGESYQHFSSEGTQIADFDWEWAPRLAATWDINGDGSSKVYGFFGRYYDPIRTDMTGFAGTLSGSVREEQVYLADQWITYRTRGGAQTQDALFAPTTKTPYTDEMILGYSQLFGSDKSVSVSYTERETRDIMEDFGLYVYSCPGGNGCPSYGKAMADGGYGIMGTSYGLPLSYFGYETYPDSNYVIGTLKGGKRDYTGIEITFRKRPTADQPFFILASYTNNDAKGNSNSDGNADLQGDFEWLDPRGPNMYSKQPGNIEHQFKLAGTYNITDSLEAGAVFNWSSGHLYNKATSVYGRYLPPQVVTAYEDKGLTTRWLAAPMASEQAPSYYTFDVRLKYTTQVMERDLELFVDIFNAFDNQATLDEMGLIKGDGTYDFGEANAWVAPRSFYLGARLNF</sequence>